<evidence type="ECO:0000256" key="1">
    <source>
        <dbReference type="SAM" id="MobiDB-lite"/>
    </source>
</evidence>
<organism evidence="2 3">
    <name type="scientific">Thyridium curvatum</name>
    <dbReference type="NCBI Taxonomy" id="1093900"/>
    <lineage>
        <taxon>Eukaryota</taxon>
        <taxon>Fungi</taxon>
        <taxon>Dikarya</taxon>
        <taxon>Ascomycota</taxon>
        <taxon>Pezizomycotina</taxon>
        <taxon>Sordariomycetes</taxon>
        <taxon>Sordariomycetidae</taxon>
        <taxon>Thyridiales</taxon>
        <taxon>Thyridiaceae</taxon>
        <taxon>Thyridium</taxon>
    </lineage>
</organism>
<dbReference type="InParanoid" id="A0A507BM09"/>
<feature type="compositionally biased region" description="Low complexity" evidence="1">
    <location>
        <begin position="694"/>
        <end position="709"/>
    </location>
</feature>
<evidence type="ECO:0000313" key="2">
    <source>
        <dbReference type="EMBL" id="TPX17768.1"/>
    </source>
</evidence>
<sequence>MESICRVALRQPRSLFSHPEPAQHDDSTIDEVQQEASARVERVLTNYRLLNEIVHRHEAKIRRRWRKKNQLQRSKILLECWPHMPAKHQPDFDTWFRQNKRKATDMGAEEKDYFKWPYVNQEDLSSATSLLLLLNARGRNHPTDFAAADSDAMNLGKCSYIIVAVNLSGYTMMLNSARQDGSYGRLLSWEEHPGSEEMIRSGQQYSPGEGLLVLEAQDRLLEFLVQCCRKVLHDIPPADILSALHPVEEEPPPISSTGIDGTTHLAILAEEAPYRLPAGFDLSNIQSLLAAQVARAEDHVLSLREDPSYFAEHLHDASEHCDERIRDVHGLIHPFLTDPKHKDMMCARNASSVVYEAYNRMEVFYELEQFARELQSLQSKHADNIVPEKDLPDDLLTALLKFRRCLHEVVKGALAQLDETAPASPPLRDSFVRKDTVFPVLGHTLRTRPVKGGIGSRSKGPLLPLLQTLWENGPILEAVRLPLMINEIDRQVRMNPESGKQISPYVAMVIGEISILGECIRQVDAYFPWARSFRFKLGHQEDTTQTVQDGHICATREALLALMPLVLTPFAPLMDPSDNKFDYPTERSRNEQNVAKLRAAELALDSFWEAADDRLTIVRKEASGLGRLLARRRPPYRTPEWVEPPPKAKRTKLTTPDRDTPVNTFSAFELNEQPISARKEVSAATPKPKVKTRGTPGPAAAGSSSSTPEEASDEGPADPQPPLEVDARALSVFRILFFNPVFHTTPGEVPWKEFLHAMRAAGFSAQKLYGSVWHFRPETIDLDRSIQFHEPHPIGKLSFRVARRYGRRLHRAYGWDGGMFAMEHKA</sequence>
<keyword evidence="3" id="KW-1185">Reference proteome</keyword>
<dbReference type="RefSeq" id="XP_030999479.1">
    <property type="nucleotide sequence ID" value="XM_031137105.1"/>
</dbReference>
<evidence type="ECO:0000313" key="3">
    <source>
        <dbReference type="Proteomes" id="UP000319257"/>
    </source>
</evidence>
<comment type="caution">
    <text evidence="2">The sequence shown here is derived from an EMBL/GenBank/DDBJ whole genome shotgun (WGS) entry which is preliminary data.</text>
</comment>
<accession>A0A507BM09</accession>
<dbReference type="Proteomes" id="UP000319257">
    <property type="component" value="Unassembled WGS sequence"/>
</dbReference>
<dbReference type="EMBL" id="SKBQ01000012">
    <property type="protein sequence ID" value="TPX17768.1"/>
    <property type="molecule type" value="Genomic_DNA"/>
</dbReference>
<protein>
    <submittedName>
        <fullName evidence="2">Uncharacterized protein</fullName>
    </submittedName>
</protein>
<dbReference type="PANTHER" id="PTHR40788:SF2">
    <property type="entry name" value="CLR5 DOMAIN-CONTAINING PROTEIN"/>
    <property type="match status" value="1"/>
</dbReference>
<name>A0A507BM09_9PEZI</name>
<dbReference type="AlphaFoldDB" id="A0A507BM09"/>
<gene>
    <name evidence="2" type="ORF">E0L32_002869</name>
</gene>
<dbReference type="PANTHER" id="PTHR40788">
    <property type="entry name" value="CLR5 DOMAIN-CONTAINING PROTEIN-RELATED"/>
    <property type="match status" value="1"/>
</dbReference>
<proteinExistence type="predicted"/>
<reference evidence="2 3" key="1">
    <citation type="submission" date="2019-06" db="EMBL/GenBank/DDBJ databases">
        <title>Draft genome sequence of the filamentous fungus Phialemoniopsis curvata isolated from diesel fuel.</title>
        <authorList>
            <person name="Varaljay V.A."/>
            <person name="Lyon W.J."/>
            <person name="Crouch A.L."/>
            <person name="Drake C.E."/>
            <person name="Hollomon J.M."/>
            <person name="Nadeau L.J."/>
            <person name="Nunn H.S."/>
            <person name="Stevenson B.S."/>
            <person name="Bojanowski C.L."/>
            <person name="Crookes-Goodson W.J."/>
        </authorList>
    </citation>
    <scope>NUCLEOTIDE SEQUENCE [LARGE SCALE GENOMIC DNA]</scope>
    <source>
        <strain evidence="2 3">D216</strain>
    </source>
</reference>
<dbReference type="GeneID" id="41970316"/>
<feature type="region of interest" description="Disordered" evidence="1">
    <location>
        <begin position="636"/>
        <end position="723"/>
    </location>
</feature>
<dbReference type="OrthoDB" id="2922289at2759"/>
<dbReference type="STRING" id="1093900.A0A507BM09"/>